<sequence length="120" mass="13290">MEALDLPDDGLEIKIRAQALAKEVDLLVGRKFQNKVLSLAHNTKYLEASVTGFFPGFIRGKSRALLPQLPSSYYTLFKALQYVIQNGIVVSLSPNIPGICPADEVLLVHILEAICYLFVE</sequence>
<accession>A0A1X7V4N9</accession>
<dbReference type="AlphaFoldDB" id="A0A1X7V4N9"/>
<reference evidence="1" key="1">
    <citation type="submission" date="2017-05" db="UniProtKB">
        <authorList>
            <consortium name="EnsemblMetazoa"/>
        </authorList>
    </citation>
    <scope>IDENTIFICATION</scope>
</reference>
<dbReference type="EnsemblMetazoa" id="Aqu2.1.34784_001">
    <property type="protein sequence ID" value="Aqu2.1.34784_001"/>
    <property type="gene ID" value="Aqu2.1.34784"/>
</dbReference>
<dbReference type="InParanoid" id="A0A1X7V4N9"/>
<evidence type="ECO:0000313" key="1">
    <source>
        <dbReference type="EnsemblMetazoa" id="Aqu2.1.34784_001"/>
    </source>
</evidence>
<proteinExistence type="predicted"/>
<protein>
    <submittedName>
        <fullName evidence="1">Uncharacterized protein</fullName>
    </submittedName>
</protein>
<organism evidence="1">
    <name type="scientific">Amphimedon queenslandica</name>
    <name type="common">Sponge</name>
    <dbReference type="NCBI Taxonomy" id="400682"/>
    <lineage>
        <taxon>Eukaryota</taxon>
        <taxon>Metazoa</taxon>
        <taxon>Porifera</taxon>
        <taxon>Demospongiae</taxon>
        <taxon>Heteroscleromorpha</taxon>
        <taxon>Haplosclerida</taxon>
        <taxon>Niphatidae</taxon>
        <taxon>Amphimedon</taxon>
    </lineage>
</organism>
<name>A0A1X7V4N9_AMPQE</name>